<feature type="compositionally biased region" description="Basic and acidic residues" evidence="6">
    <location>
        <begin position="431"/>
        <end position="440"/>
    </location>
</feature>
<reference evidence="8 9" key="1">
    <citation type="submission" date="2020-02" db="EMBL/GenBank/DDBJ databases">
        <title>Acidophilic actinobacteria isolated from forest soil.</title>
        <authorList>
            <person name="Golinska P."/>
        </authorList>
    </citation>
    <scope>NUCLEOTIDE SEQUENCE [LARGE SCALE GENOMIC DNA]</scope>
    <source>
        <strain evidence="8 9">NL8</strain>
    </source>
</reference>
<gene>
    <name evidence="8" type="ORF">KGQ19_07875</name>
</gene>
<keyword evidence="3 7" id="KW-0812">Transmembrane</keyword>
<evidence type="ECO:0000313" key="9">
    <source>
        <dbReference type="Proteomes" id="UP000730482"/>
    </source>
</evidence>
<dbReference type="EMBL" id="JAAFYZ010000018">
    <property type="protein sequence ID" value="MBS2546784.1"/>
    <property type="molecule type" value="Genomic_DNA"/>
</dbReference>
<evidence type="ECO:0000313" key="8">
    <source>
        <dbReference type="EMBL" id="MBS2546784.1"/>
    </source>
</evidence>
<dbReference type="SUPFAM" id="SSF103473">
    <property type="entry name" value="MFS general substrate transporter"/>
    <property type="match status" value="1"/>
</dbReference>
<dbReference type="RefSeq" id="WP_212008427.1">
    <property type="nucleotide sequence ID" value="NZ_JAAFYZ010000018.1"/>
</dbReference>
<dbReference type="Proteomes" id="UP000730482">
    <property type="component" value="Unassembled WGS sequence"/>
</dbReference>
<organism evidence="8 9">
    <name type="scientific">Catenulispora pinistramenti</name>
    <dbReference type="NCBI Taxonomy" id="2705254"/>
    <lineage>
        <taxon>Bacteria</taxon>
        <taxon>Bacillati</taxon>
        <taxon>Actinomycetota</taxon>
        <taxon>Actinomycetes</taxon>
        <taxon>Catenulisporales</taxon>
        <taxon>Catenulisporaceae</taxon>
        <taxon>Catenulispora</taxon>
    </lineage>
</organism>
<feature type="transmembrane region" description="Helical" evidence="7">
    <location>
        <begin position="358"/>
        <end position="391"/>
    </location>
</feature>
<comment type="subcellular location">
    <subcellularLocation>
        <location evidence="1">Cell membrane</location>
        <topology evidence="1">Multi-pass membrane protein</topology>
    </subcellularLocation>
</comment>
<evidence type="ECO:0000256" key="5">
    <source>
        <dbReference type="ARBA" id="ARBA00023136"/>
    </source>
</evidence>
<evidence type="ECO:0000256" key="6">
    <source>
        <dbReference type="SAM" id="MobiDB-lite"/>
    </source>
</evidence>
<feature type="region of interest" description="Disordered" evidence="6">
    <location>
        <begin position="400"/>
        <end position="468"/>
    </location>
</feature>
<feature type="compositionally biased region" description="Polar residues" evidence="6">
    <location>
        <begin position="441"/>
        <end position="462"/>
    </location>
</feature>
<keyword evidence="4 7" id="KW-1133">Transmembrane helix</keyword>
<dbReference type="CDD" id="cd06173">
    <property type="entry name" value="MFS_MefA_like"/>
    <property type="match status" value="1"/>
</dbReference>
<accession>A0ABS5KL71</accession>
<dbReference type="Gene3D" id="1.20.1250.20">
    <property type="entry name" value="MFS general substrate transporter like domains"/>
    <property type="match status" value="1"/>
</dbReference>
<keyword evidence="2" id="KW-1003">Cell membrane</keyword>
<feature type="transmembrane region" description="Helical" evidence="7">
    <location>
        <begin position="296"/>
        <end position="322"/>
    </location>
</feature>
<comment type="caution">
    <text evidence="8">The sequence shown here is derived from an EMBL/GenBank/DDBJ whole genome shotgun (WGS) entry which is preliminary data.</text>
</comment>
<protein>
    <submittedName>
        <fullName evidence="8">MFS transporter</fullName>
    </submittedName>
</protein>
<evidence type="ECO:0000256" key="4">
    <source>
        <dbReference type="ARBA" id="ARBA00022989"/>
    </source>
</evidence>
<evidence type="ECO:0000256" key="7">
    <source>
        <dbReference type="SAM" id="Phobius"/>
    </source>
</evidence>
<name>A0ABS5KL71_9ACTN</name>
<keyword evidence="9" id="KW-1185">Reference proteome</keyword>
<evidence type="ECO:0000256" key="2">
    <source>
        <dbReference type="ARBA" id="ARBA00022475"/>
    </source>
</evidence>
<sequence length="468" mass="49128">MRFATALRPLAHKTFRRQFTAQAVSMTGTALAPVAMTFGVLNVTGSAAALSLVLASYSAPQLALMVVGGVWADRLPRHRVMMTTDATRFLAQTTFGICLLTGHAPLAALMALQVLNGVASAFNAPARLGLTKATAPPGMFQQASALLAVTNDVTTSIGPLIAGVLAVSIGPGWALIIDGGTYLGSSLLLSSLRLPSSQRTGGRFGEDVREGWQEVRKRTWLWTSVAYFSLFNLVYAIFVVLGPAQLHSKHGSALQWGVVVAAMSIGSLCGNALALRLTTRYLLRWPRAMQFAAIPLIVALALNAPSPVLTGAAFLMGLVISFPDALWYTALQQEVPGPALSRVSSFDMLGSTAGRPLGYALAAVLLRIGSATSLLAVAAVFFLATAATLAVRDTRHLARAPAVEPAPEQDSPGSGEIDRIAPPQPQPSEGPTHRQVDQPQRHGSSSPQVAPVISTLNRSSQDGGSGRQ</sequence>
<feature type="transmembrane region" description="Helical" evidence="7">
    <location>
        <begin position="47"/>
        <end position="72"/>
    </location>
</feature>
<feature type="transmembrane region" description="Helical" evidence="7">
    <location>
        <begin position="219"/>
        <end position="241"/>
    </location>
</feature>
<dbReference type="PANTHER" id="PTHR23513">
    <property type="entry name" value="INTEGRAL MEMBRANE EFFLUX PROTEIN-RELATED"/>
    <property type="match status" value="1"/>
</dbReference>
<proteinExistence type="predicted"/>
<dbReference type="InterPro" id="IPR036259">
    <property type="entry name" value="MFS_trans_sf"/>
</dbReference>
<dbReference type="PANTHER" id="PTHR23513:SF11">
    <property type="entry name" value="STAPHYLOFERRIN A TRANSPORTER"/>
    <property type="match status" value="1"/>
</dbReference>
<feature type="transmembrane region" description="Helical" evidence="7">
    <location>
        <begin position="93"/>
        <end position="115"/>
    </location>
</feature>
<feature type="transmembrane region" description="Helical" evidence="7">
    <location>
        <begin position="21"/>
        <end position="41"/>
    </location>
</feature>
<evidence type="ECO:0000256" key="1">
    <source>
        <dbReference type="ARBA" id="ARBA00004651"/>
    </source>
</evidence>
<feature type="transmembrane region" description="Helical" evidence="7">
    <location>
        <begin position="253"/>
        <end position="275"/>
    </location>
</feature>
<dbReference type="Pfam" id="PF07690">
    <property type="entry name" value="MFS_1"/>
    <property type="match status" value="1"/>
</dbReference>
<dbReference type="InterPro" id="IPR011701">
    <property type="entry name" value="MFS"/>
</dbReference>
<evidence type="ECO:0000256" key="3">
    <source>
        <dbReference type="ARBA" id="ARBA00022692"/>
    </source>
</evidence>
<feature type="transmembrane region" description="Helical" evidence="7">
    <location>
        <begin position="160"/>
        <end position="189"/>
    </location>
</feature>
<keyword evidence="5 7" id="KW-0472">Membrane</keyword>